<dbReference type="Proteomes" id="UP001597510">
    <property type="component" value="Unassembled WGS sequence"/>
</dbReference>
<organism evidence="1 2">
    <name type="scientific">Emticicia soli</name>
    <dbReference type="NCBI Taxonomy" id="2027878"/>
    <lineage>
        <taxon>Bacteria</taxon>
        <taxon>Pseudomonadati</taxon>
        <taxon>Bacteroidota</taxon>
        <taxon>Cytophagia</taxon>
        <taxon>Cytophagales</taxon>
        <taxon>Leadbetterellaceae</taxon>
        <taxon>Emticicia</taxon>
    </lineage>
</organism>
<keyword evidence="2" id="KW-1185">Reference proteome</keyword>
<accession>A0ABW5JCV7</accession>
<name>A0ABW5JCV7_9BACT</name>
<dbReference type="InterPro" id="IPR017853">
    <property type="entry name" value="GH"/>
</dbReference>
<sequence>MKNKIIVFLILTIQIIGCKCEEPLKEIKTEVALGKGAVYYGVSNSDILKKVGEFKLVIIEPGHISSTSAPANAIPYVSLTGVNQNNESLRKLSQDIANVDGFLKKNGVIVNDHNGPGTYLVDLRKPKAFSIMKDFMVAQAKSYKAGIFLDAIDSATWQENNNPEFLGLIDASVNLMIEVSTEVHKMASKQVVVNGGLFQRIKNTDKDIFESIASVADWITTEAQYYNTDYSVRPASDNTWTNARLSRAANIFAANNKVMRLLMLEPCRAGQHAAAAMAAKTFFQTFLQEIGKNAKCSIEAYIYVSPSYTNAIDLTGNINLLDK</sequence>
<dbReference type="Gene3D" id="3.20.20.70">
    <property type="entry name" value="Aldolase class I"/>
    <property type="match status" value="1"/>
</dbReference>
<comment type="caution">
    <text evidence="1">The sequence shown here is derived from an EMBL/GenBank/DDBJ whole genome shotgun (WGS) entry which is preliminary data.</text>
</comment>
<reference evidence="2" key="1">
    <citation type="journal article" date="2019" name="Int. J. Syst. Evol. Microbiol.">
        <title>The Global Catalogue of Microorganisms (GCM) 10K type strain sequencing project: providing services to taxonomists for standard genome sequencing and annotation.</title>
        <authorList>
            <consortium name="The Broad Institute Genomics Platform"/>
            <consortium name="The Broad Institute Genome Sequencing Center for Infectious Disease"/>
            <person name="Wu L."/>
            <person name="Ma J."/>
        </authorList>
    </citation>
    <scope>NUCLEOTIDE SEQUENCE [LARGE SCALE GENOMIC DNA]</scope>
    <source>
        <strain evidence="2">KCTC 52344</strain>
    </source>
</reference>
<gene>
    <name evidence="1" type="ORF">ACFSR2_19310</name>
</gene>
<dbReference type="RefSeq" id="WP_340240053.1">
    <property type="nucleotide sequence ID" value="NZ_JBBEWC010000018.1"/>
</dbReference>
<evidence type="ECO:0000313" key="2">
    <source>
        <dbReference type="Proteomes" id="UP001597510"/>
    </source>
</evidence>
<dbReference type="EMBL" id="JBHULC010000027">
    <property type="protein sequence ID" value="MFD2523054.1"/>
    <property type="molecule type" value="Genomic_DNA"/>
</dbReference>
<dbReference type="SUPFAM" id="SSF51445">
    <property type="entry name" value="(Trans)glycosidases"/>
    <property type="match status" value="1"/>
</dbReference>
<protein>
    <submittedName>
        <fullName evidence="1">Uncharacterized protein</fullName>
    </submittedName>
</protein>
<dbReference type="InterPro" id="IPR013785">
    <property type="entry name" value="Aldolase_TIM"/>
</dbReference>
<evidence type="ECO:0000313" key="1">
    <source>
        <dbReference type="EMBL" id="MFD2523054.1"/>
    </source>
</evidence>
<proteinExistence type="predicted"/>